<comment type="similarity">
    <text evidence="1">Belongs to the glycosyl hydrolase 38 family.</text>
</comment>
<dbReference type="AlphaFoldDB" id="A0A9D1MGL8"/>
<dbReference type="Pfam" id="PF22907">
    <property type="entry name" value="Ams1-like_1st"/>
    <property type="match status" value="1"/>
</dbReference>
<keyword evidence="3" id="KW-0378">Hydrolase</keyword>
<dbReference type="SUPFAM" id="SSF88713">
    <property type="entry name" value="Glycoside hydrolase/deacetylase"/>
    <property type="match status" value="1"/>
</dbReference>
<dbReference type="GO" id="GO:0030246">
    <property type="term" value="F:carbohydrate binding"/>
    <property type="evidence" value="ECO:0007669"/>
    <property type="project" value="InterPro"/>
</dbReference>
<dbReference type="GO" id="GO:0004559">
    <property type="term" value="F:alpha-mannosidase activity"/>
    <property type="evidence" value="ECO:0007669"/>
    <property type="project" value="InterPro"/>
</dbReference>
<dbReference type="SMART" id="SM00872">
    <property type="entry name" value="Alpha-mann_mid"/>
    <property type="match status" value="1"/>
</dbReference>
<dbReference type="EMBL" id="DVNF01000054">
    <property type="protein sequence ID" value="HIU60070.1"/>
    <property type="molecule type" value="Genomic_DNA"/>
</dbReference>
<dbReference type="InterPro" id="IPR015341">
    <property type="entry name" value="Glyco_hydro_38_cen"/>
</dbReference>
<evidence type="ECO:0000313" key="7">
    <source>
        <dbReference type="EMBL" id="HIU60070.1"/>
    </source>
</evidence>
<dbReference type="InterPro" id="IPR037094">
    <property type="entry name" value="Glyco_hydro_38_cen_sf"/>
</dbReference>
<evidence type="ECO:0000256" key="1">
    <source>
        <dbReference type="ARBA" id="ARBA00009792"/>
    </source>
</evidence>
<protein>
    <submittedName>
        <fullName evidence="7">Alpha-mannosidase</fullName>
    </submittedName>
</protein>
<accession>A0A9D1MGL8</accession>
<dbReference type="Pfam" id="PF07748">
    <property type="entry name" value="Glyco_hydro_38C"/>
    <property type="match status" value="1"/>
</dbReference>
<dbReference type="PANTHER" id="PTHR46017">
    <property type="entry name" value="ALPHA-MANNOSIDASE 2C1"/>
    <property type="match status" value="1"/>
</dbReference>
<dbReference type="Pfam" id="PF09261">
    <property type="entry name" value="Alpha-mann_mid"/>
    <property type="match status" value="1"/>
</dbReference>
<dbReference type="CDD" id="cd10789">
    <property type="entry name" value="GH38N_AMII_ER_cytosolic"/>
    <property type="match status" value="1"/>
</dbReference>
<reference evidence="7" key="1">
    <citation type="submission" date="2020-10" db="EMBL/GenBank/DDBJ databases">
        <authorList>
            <person name="Gilroy R."/>
        </authorList>
    </citation>
    <scope>NUCLEOTIDE SEQUENCE</scope>
    <source>
        <strain evidence="7">18911</strain>
    </source>
</reference>
<dbReference type="SUPFAM" id="SSF88688">
    <property type="entry name" value="Families 57/38 glycoside transferase middle domain"/>
    <property type="match status" value="1"/>
</dbReference>
<dbReference type="SUPFAM" id="SSF74650">
    <property type="entry name" value="Galactose mutarotase-like"/>
    <property type="match status" value="1"/>
</dbReference>
<keyword evidence="4" id="KW-0326">Glycosidase</keyword>
<organism evidence="7 8">
    <name type="scientific">Candidatus Stercoripulliclostridium merdigallinarum</name>
    <dbReference type="NCBI Taxonomy" id="2840951"/>
    <lineage>
        <taxon>Bacteria</taxon>
        <taxon>Bacillati</taxon>
        <taxon>Bacillota</taxon>
        <taxon>Clostridia</taxon>
        <taxon>Eubacteriales</taxon>
        <taxon>Candidatus Stercoripulliclostridium</taxon>
    </lineage>
</organism>
<evidence type="ECO:0000259" key="6">
    <source>
        <dbReference type="SMART" id="SM00872"/>
    </source>
</evidence>
<dbReference type="FunFam" id="3.20.110.10:FF:000002">
    <property type="entry name" value="alpha-mannosidase 2C1 isoform X1"/>
    <property type="match status" value="1"/>
</dbReference>
<dbReference type="InterPro" id="IPR011682">
    <property type="entry name" value="Glyco_hydro_38_C"/>
</dbReference>
<dbReference type="Gene3D" id="2.60.40.2220">
    <property type="match status" value="1"/>
</dbReference>
<dbReference type="GO" id="GO:0009313">
    <property type="term" value="P:oligosaccharide catabolic process"/>
    <property type="evidence" value="ECO:0007669"/>
    <property type="project" value="TreeGrafter"/>
</dbReference>
<dbReference type="Pfam" id="PF01074">
    <property type="entry name" value="Glyco_hydro_38N"/>
    <property type="match status" value="1"/>
</dbReference>
<dbReference type="InterPro" id="IPR011013">
    <property type="entry name" value="Gal_mutarotase_sf_dom"/>
</dbReference>
<dbReference type="InterPro" id="IPR000602">
    <property type="entry name" value="Glyco_hydro_38_N"/>
</dbReference>
<name>A0A9D1MGL8_9FIRM</name>
<dbReference type="GO" id="GO:0006013">
    <property type="term" value="P:mannose metabolic process"/>
    <property type="evidence" value="ECO:0007669"/>
    <property type="project" value="InterPro"/>
</dbReference>
<feature type="coiled-coil region" evidence="5">
    <location>
        <begin position="574"/>
        <end position="601"/>
    </location>
</feature>
<dbReference type="Gene3D" id="3.20.110.10">
    <property type="entry name" value="Glycoside hydrolase 38, N terminal domain"/>
    <property type="match status" value="1"/>
</dbReference>
<dbReference type="Pfam" id="PF17677">
    <property type="entry name" value="Glyco_hydro38C2"/>
    <property type="match status" value="1"/>
</dbReference>
<evidence type="ECO:0000313" key="8">
    <source>
        <dbReference type="Proteomes" id="UP000824094"/>
    </source>
</evidence>
<evidence type="ECO:0000256" key="2">
    <source>
        <dbReference type="ARBA" id="ARBA00022723"/>
    </source>
</evidence>
<comment type="caution">
    <text evidence="7">The sequence shown here is derived from an EMBL/GenBank/DDBJ whole genome shotgun (WGS) entry which is preliminary data.</text>
</comment>
<reference evidence="7" key="2">
    <citation type="journal article" date="2021" name="PeerJ">
        <title>Extensive microbial diversity within the chicken gut microbiome revealed by metagenomics and culture.</title>
        <authorList>
            <person name="Gilroy R."/>
            <person name="Ravi A."/>
            <person name="Getino M."/>
            <person name="Pursley I."/>
            <person name="Horton D.L."/>
            <person name="Alikhan N.F."/>
            <person name="Baker D."/>
            <person name="Gharbi K."/>
            <person name="Hall N."/>
            <person name="Watson M."/>
            <person name="Adriaenssens E.M."/>
            <person name="Foster-Nyarko E."/>
            <person name="Jarju S."/>
            <person name="Secka A."/>
            <person name="Antonio M."/>
            <person name="Oren A."/>
            <person name="Chaudhuri R.R."/>
            <person name="La Ragione R."/>
            <person name="Hildebrand F."/>
            <person name="Pallen M.J."/>
        </authorList>
    </citation>
    <scope>NUCLEOTIDE SEQUENCE</scope>
    <source>
        <strain evidence="7">18911</strain>
    </source>
</reference>
<dbReference type="PANTHER" id="PTHR46017:SF1">
    <property type="entry name" value="ALPHA-MANNOSIDASE 2C1"/>
    <property type="match status" value="1"/>
</dbReference>
<evidence type="ECO:0000256" key="4">
    <source>
        <dbReference type="ARBA" id="ARBA00023295"/>
    </source>
</evidence>
<feature type="domain" description="Glycoside hydrolase family 38 central" evidence="6">
    <location>
        <begin position="507"/>
        <end position="584"/>
    </location>
</feature>
<dbReference type="Gene3D" id="2.70.98.30">
    <property type="entry name" value="Golgi alpha-mannosidase II, domain 4"/>
    <property type="match status" value="1"/>
</dbReference>
<sequence length="985" mass="112247">MDRNYVVNIIKFALRMGIMGSLRKLRSECYTKVGTLNACYSPSSEPVPFGEKDGLEYQPIKVGTVWSAECYGSAWFRFTGKIPESAKGRRVALLIGDGGEGCIYDAAGQPIKGISDIGAFIDFAQPHIGKRYFELTECAEGGEDIDYFMDAGNNHKPTDLNKTAALKQADIVVVNDEIKKVYYDVLALLFQESVTQNGTAKEKSIGKSVKAAINKVLKERNVAAASEILEREMANGEKLPFTAYTTGHAHLDLAWLWPIRETQRKAVRTFVNQLYNMDKYPDYIFGASQPQQFEWIEKRYPELFEKLKEKIASGQLEVQGGMWVECDTNVPCGESIIRQNLYGKRYWKEKFGKDMRMCWLPDVFGFSGNMPQILKKCGIDYFLTIKLSWNEHNKFPHRTFIWEGIDDSSVIVHMPPDETYNSEGNAWTFDNCLKNYPEKDKLNYFAVLFGVGDGGGGPGEGHIEMVQRAKKMAGLPTVKNSKAIDFFDRLKQDEDKLVRHKGELYLEKHQGTYTSQAKNKLLNRRIEFALHNTEFLCALAERHGVDYPKEKLDEIWKEVLLYQFHDIIPGSSIARVYTESVARYEKMLEELNELRKTAIRAMAGGEGLSAINATSYAIDRPVMYKDKWYRMNLQPYSAAKLVPWEGKNDSLKAGDNYIESELFKVCFDPYGNITGLTDKKTGKEYCSRYLNKLNVYRDKRLYYNAWDISIKYTKHAPAEFKLVSYSTLITDCSVIRENVYRYNRSKIIQKVVLTTGRPFVDFVTTVDWQETHKMLRADFRPSVFSDKVTCDIQMGNLKRSTKDVTKVEKAQFEIAAHKWIDVGDNEGFGIITDSKYGWRVKEGLISLNLLRSPMFPAPNADKGIHNINYALYPHSGDYNTADIQREAYLYNNRPAIVECDLEIPSVFVSSDTHIVIETVKRAEDGKGIVVRAYEDSGVERTADIVTDIVGTVYETDLLENPIGEAQLNAVKFKPFEIKTFKIVTE</sequence>
<dbReference type="Gene3D" id="1.20.1270.50">
    <property type="entry name" value="Glycoside hydrolase family 38, central domain"/>
    <property type="match status" value="1"/>
</dbReference>
<evidence type="ECO:0000256" key="3">
    <source>
        <dbReference type="ARBA" id="ARBA00022801"/>
    </source>
</evidence>
<proteinExistence type="inferred from homology"/>
<dbReference type="GO" id="GO:0046872">
    <property type="term" value="F:metal ion binding"/>
    <property type="evidence" value="ECO:0007669"/>
    <property type="project" value="UniProtKB-KW"/>
</dbReference>
<dbReference type="Proteomes" id="UP000824094">
    <property type="component" value="Unassembled WGS sequence"/>
</dbReference>
<dbReference type="InterPro" id="IPR054723">
    <property type="entry name" value="Ams1-like_N"/>
</dbReference>
<dbReference type="InterPro" id="IPR011330">
    <property type="entry name" value="Glyco_hydro/deAcase_b/a-brl"/>
</dbReference>
<gene>
    <name evidence="7" type="ORF">IAB05_01620</name>
</gene>
<keyword evidence="5" id="KW-0175">Coiled coil</keyword>
<dbReference type="InterPro" id="IPR028995">
    <property type="entry name" value="Glyco_hydro_57/38_cen_sf"/>
</dbReference>
<evidence type="ECO:0000256" key="5">
    <source>
        <dbReference type="SAM" id="Coils"/>
    </source>
</evidence>
<dbReference type="InterPro" id="IPR027291">
    <property type="entry name" value="Glyco_hydro_38_N_sf"/>
</dbReference>
<dbReference type="FunFam" id="1.20.1270.50:FF:000004">
    <property type="entry name" value="alpha-mannosidase 2C1 isoform X1"/>
    <property type="match status" value="1"/>
</dbReference>
<keyword evidence="2" id="KW-0479">Metal-binding</keyword>
<dbReference type="InterPro" id="IPR041147">
    <property type="entry name" value="GH38_C"/>
</dbReference>